<feature type="domain" description="HTH CENPB-type" evidence="2">
    <location>
        <begin position="62"/>
        <end position="121"/>
    </location>
</feature>
<dbReference type="Pfam" id="PF03221">
    <property type="entry name" value="HTH_Tnp_Tc5"/>
    <property type="match status" value="1"/>
</dbReference>
<protein>
    <recommendedName>
        <fullName evidence="2">HTH CENPB-type domain-containing protein</fullName>
    </recommendedName>
</protein>
<sequence length="128" mass="14443">YGDYAQIEECITFALAEIDGIENPNITAVARDFAVPYDRLLKRYKGRNSRSTRPITNSRLNAAQEAAVKAYILRCDKLGIPALIPQLKNAMQYILDLAHPDGGAPPLGKDFVTRWLKRNPDCRRVKQK</sequence>
<keyword evidence="4" id="KW-1185">Reference proteome</keyword>
<name>A0A6A6E0Y0_9PEZI</name>
<dbReference type="AlphaFoldDB" id="A0A6A6E0Y0"/>
<feature type="non-terminal residue" evidence="3">
    <location>
        <position position="1"/>
    </location>
</feature>
<gene>
    <name evidence="3" type="ORF">K469DRAFT_507316</name>
</gene>
<evidence type="ECO:0000256" key="1">
    <source>
        <dbReference type="ARBA" id="ARBA00023125"/>
    </source>
</evidence>
<accession>A0A6A6E0Y0</accession>
<evidence type="ECO:0000313" key="3">
    <source>
        <dbReference type="EMBL" id="KAF2183566.1"/>
    </source>
</evidence>
<dbReference type="EMBL" id="ML994642">
    <property type="protein sequence ID" value="KAF2183566.1"/>
    <property type="molecule type" value="Genomic_DNA"/>
</dbReference>
<feature type="non-terminal residue" evidence="3">
    <location>
        <position position="128"/>
    </location>
</feature>
<dbReference type="Proteomes" id="UP000800200">
    <property type="component" value="Unassembled WGS sequence"/>
</dbReference>
<dbReference type="OrthoDB" id="3794134at2759"/>
<keyword evidence="1" id="KW-0238">DNA-binding</keyword>
<evidence type="ECO:0000313" key="4">
    <source>
        <dbReference type="Proteomes" id="UP000800200"/>
    </source>
</evidence>
<evidence type="ECO:0000259" key="2">
    <source>
        <dbReference type="Pfam" id="PF03221"/>
    </source>
</evidence>
<dbReference type="GO" id="GO:0003677">
    <property type="term" value="F:DNA binding"/>
    <property type="evidence" value="ECO:0007669"/>
    <property type="project" value="UniProtKB-KW"/>
</dbReference>
<dbReference type="InterPro" id="IPR006600">
    <property type="entry name" value="HTH_CenpB_DNA-bd_dom"/>
</dbReference>
<reference evidence="3" key="1">
    <citation type="journal article" date="2020" name="Stud. Mycol.">
        <title>101 Dothideomycetes genomes: a test case for predicting lifestyles and emergence of pathogens.</title>
        <authorList>
            <person name="Haridas S."/>
            <person name="Albert R."/>
            <person name="Binder M."/>
            <person name="Bloem J."/>
            <person name="Labutti K."/>
            <person name="Salamov A."/>
            <person name="Andreopoulos B."/>
            <person name="Baker S."/>
            <person name="Barry K."/>
            <person name="Bills G."/>
            <person name="Bluhm B."/>
            <person name="Cannon C."/>
            <person name="Castanera R."/>
            <person name="Culley D."/>
            <person name="Daum C."/>
            <person name="Ezra D."/>
            <person name="Gonzalez J."/>
            <person name="Henrissat B."/>
            <person name="Kuo A."/>
            <person name="Liang C."/>
            <person name="Lipzen A."/>
            <person name="Lutzoni F."/>
            <person name="Magnuson J."/>
            <person name="Mondo S."/>
            <person name="Nolan M."/>
            <person name="Ohm R."/>
            <person name="Pangilinan J."/>
            <person name="Park H.-J."/>
            <person name="Ramirez L."/>
            <person name="Alfaro M."/>
            <person name="Sun H."/>
            <person name="Tritt A."/>
            <person name="Yoshinaga Y."/>
            <person name="Zwiers L.-H."/>
            <person name="Turgeon B."/>
            <person name="Goodwin S."/>
            <person name="Spatafora J."/>
            <person name="Crous P."/>
            <person name="Grigoriev I."/>
        </authorList>
    </citation>
    <scope>NUCLEOTIDE SEQUENCE</scope>
    <source>
        <strain evidence="3">CBS 207.26</strain>
    </source>
</reference>
<organism evidence="3 4">
    <name type="scientific">Zopfia rhizophila CBS 207.26</name>
    <dbReference type="NCBI Taxonomy" id="1314779"/>
    <lineage>
        <taxon>Eukaryota</taxon>
        <taxon>Fungi</taxon>
        <taxon>Dikarya</taxon>
        <taxon>Ascomycota</taxon>
        <taxon>Pezizomycotina</taxon>
        <taxon>Dothideomycetes</taxon>
        <taxon>Dothideomycetes incertae sedis</taxon>
        <taxon>Zopfiaceae</taxon>
        <taxon>Zopfia</taxon>
    </lineage>
</organism>
<proteinExistence type="predicted"/>